<sequence length="268" mass="30016">MKILKRVRQSMIEGLPNRHFVQFTNGTSVLKGYSHRIAMHSNDNTMTVMDGSDKLRICRRDRLWLYKRGISARVNQLAESYLLHHISEPLQGAFIDCGANVGELGAYSRSKGLEYHAFEPESLEADCCDRNNFGGKPQTNRFGLWSSDGELTFYSKPGTADGSLFETEQYADRFQVKVRSLDSYAAETGLTNVAILKIEAEGAEPEILAGARKTLKSTRYVTVDCGFEKGVAKESTLVPVFNLLLDAGFEAIDWNPRRVTTLFKNRAT</sequence>
<dbReference type="PANTHER" id="PTHR34203:SF15">
    <property type="entry name" value="SLL1173 PROTEIN"/>
    <property type="match status" value="1"/>
</dbReference>
<dbReference type="Gene3D" id="3.40.50.150">
    <property type="entry name" value="Vaccinia Virus protein VP39"/>
    <property type="match status" value="1"/>
</dbReference>
<dbReference type="AlphaFoldDB" id="A0A7Y6Q6Y8"/>
<dbReference type="Pfam" id="PF05050">
    <property type="entry name" value="Methyltransf_21"/>
    <property type="match status" value="1"/>
</dbReference>
<reference evidence="2 3" key="1">
    <citation type="submission" date="2020-06" db="EMBL/GenBank/DDBJ databases">
        <authorList>
            <person name="Grouzdev D.S."/>
        </authorList>
    </citation>
    <scope>NUCLEOTIDE SEQUENCE [LARGE SCALE GENOMIC DNA]</scope>
    <source>
        <strain evidence="2 3">HO-A22</strain>
    </source>
</reference>
<keyword evidence="2" id="KW-0808">Transferase</keyword>
<dbReference type="EMBL" id="JABWDU010000003">
    <property type="protein sequence ID" value="NVD40207.1"/>
    <property type="molecule type" value="Genomic_DNA"/>
</dbReference>
<dbReference type="InterPro" id="IPR052514">
    <property type="entry name" value="SAM-dependent_MTase"/>
</dbReference>
<dbReference type="GO" id="GO:0032259">
    <property type="term" value="P:methylation"/>
    <property type="evidence" value="ECO:0007669"/>
    <property type="project" value="UniProtKB-KW"/>
</dbReference>
<dbReference type="SUPFAM" id="SSF53335">
    <property type="entry name" value="S-adenosyl-L-methionine-dependent methyltransferases"/>
    <property type="match status" value="1"/>
</dbReference>
<dbReference type="InterPro" id="IPR029063">
    <property type="entry name" value="SAM-dependent_MTases_sf"/>
</dbReference>
<dbReference type="NCBIfam" id="TIGR01444">
    <property type="entry name" value="fkbM_fam"/>
    <property type="match status" value="1"/>
</dbReference>
<comment type="caution">
    <text evidence="2">The sequence shown here is derived from an EMBL/GenBank/DDBJ whole genome shotgun (WGS) entry which is preliminary data.</text>
</comment>
<evidence type="ECO:0000259" key="1">
    <source>
        <dbReference type="Pfam" id="PF05050"/>
    </source>
</evidence>
<keyword evidence="3" id="KW-1185">Reference proteome</keyword>
<dbReference type="PANTHER" id="PTHR34203">
    <property type="entry name" value="METHYLTRANSFERASE, FKBM FAMILY PROTEIN"/>
    <property type="match status" value="1"/>
</dbReference>
<accession>A0A7Y6Q6Y8</accession>
<protein>
    <submittedName>
        <fullName evidence="2">FkbM family methyltransferase</fullName>
    </submittedName>
</protein>
<keyword evidence="2" id="KW-0489">Methyltransferase</keyword>
<evidence type="ECO:0000313" key="3">
    <source>
        <dbReference type="Proteomes" id="UP000520198"/>
    </source>
</evidence>
<dbReference type="InterPro" id="IPR006342">
    <property type="entry name" value="FkbM_mtfrase"/>
</dbReference>
<evidence type="ECO:0000313" key="2">
    <source>
        <dbReference type="EMBL" id="NVD40207.1"/>
    </source>
</evidence>
<organism evidence="2 3">
    <name type="scientific">Ensifer oleiphilus</name>
    <dbReference type="NCBI Taxonomy" id="2742698"/>
    <lineage>
        <taxon>Bacteria</taxon>
        <taxon>Pseudomonadati</taxon>
        <taxon>Pseudomonadota</taxon>
        <taxon>Alphaproteobacteria</taxon>
        <taxon>Hyphomicrobiales</taxon>
        <taxon>Rhizobiaceae</taxon>
        <taxon>Sinorhizobium/Ensifer group</taxon>
        <taxon>Ensifer</taxon>
    </lineage>
</organism>
<dbReference type="GO" id="GO:0008168">
    <property type="term" value="F:methyltransferase activity"/>
    <property type="evidence" value="ECO:0007669"/>
    <property type="project" value="UniProtKB-KW"/>
</dbReference>
<name>A0A7Y6Q6Y8_9HYPH</name>
<proteinExistence type="predicted"/>
<feature type="domain" description="Methyltransferase FkbM" evidence="1">
    <location>
        <begin position="96"/>
        <end position="249"/>
    </location>
</feature>
<dbReference type="RefSeq" id="WP_176353717.1">
    <property type="nucleotide sequence ID" value="NZ_JABWDU010000003.1"/>
</dbReference>
<dbReference type="Proteomes" id="UP000520198">
    <property type="component" value="Unassembled WGS sequence"/>
</dbReference>
<gene>
    <name evidence="2" type="ORF">HT585_15170</name>
</gene>